<protein>
    <submittedName>
        <fullName evidence="1">Uncharacterized protein</fullName>
    </submittedName>
</protein>
<comment type="caution">
    <text evidence="1">The sequence shown here is derived from an EMBL/GenBank/DDBJ whole genome shotgun (WGS) entry which is preliminary data.</text>
</comment>
<evidence type="ECO:0000313" key="2">
    <source>
        <dbReference type="Proteomes" id="UP001175226"/>
    </source>
</evidence>
<dbReference type="EMBL" id="JAUEPT010000084">
    <property type="protein sequence ID" value="KAK0433201.1"/>
    <property type="molecule type" value="Genomic_DNA"/>
</dbReference>
<evidence type="ECO:0000313" key="1">
    <source>
        <dbReference type="EMBL" id="KAK0433201.1"/>
    </source>
</evidence>
<name>A0AA39MFR2_9AGAR</name>
<proteinExistence type="predicted"/>
<gene>
    <name evidence="1" type="ORF">EV421DRAFT_1445988</name>
</gene>
<accession>A0AA39MFR2</accession>
<dbReference type="AlphaFoldDB" id="A0AA39MFR2"/>
<reference evidence="1" key="1">
    <citation type="submission" date="2023-06" db="EMBL/GenBank/DDBJ databases">
        <authorList>
            <consortium name="Lawrence Berkeley National Laboratory"/>
            <person name="Ahrendt S."/>
            <person name="Sahu N."/>
            <person name="Indic B."/>
            <person name="Wong-Bajracharya J."/>
            <person name="Merenyi Z."/>
            <person name="Ke H.-M."/>
            <person name="Monk M."/>
            <person name="Kocsube S."/>
            <person name="Drula E."/>
            <person name="Lipzen A."/>
            <person name="Balint B."/>
            <person name="Henrissat B."/>
            <person name="Andreopoulos B."/>
            <person name="Martin F.M."/>
            <person name="Harder C.B."/>
            <person name="Rigling D."/>
            <person name="Ford K.L."/>
            <person name="Foster G.D."/>
            <person name="Pangilinan J."/>
            <person name="Papanicolaou A."/>
            <person name="Barry K."/>
            <person name="LaButti K."/>
            <person name="Viragh M."/>
            <person name="Koriabine M."/>
            <person name="Yan M."/>
            <person name="Riley R."/>
            <person name="Champramary S."/>
            <person name="Plett K.L."/>
            <person name="Tsai I.J."/>
            <person name="Slot J."/>
            <person name="Sipos G."/>
            <person name="Plett J."/>
            <person name="Nagy L.G."/>
            <person name="Grigoriev I.V."/>
        </authorList>
    </citation>
    <scope>NUCLEOTIDE SEQUENCE</scope>
    <source>
        <strain evidence="1">FPL87.14</strain>
    </source>
</reference>
<organism evidence="1 2">
    <name type="scientific">Armillaria borealis</name>
    <dbReference type="NCBI Taxonomy" id="47425"/>
    <lineage>
        <taxon>Eukaryota</taxon>
        <taxon>Fungi</taxon>
        <taxon>Dikarya</taxon>
        <taxon>Basidiomycota</taxon>
        <taxon>Agaricomycotina</taxon>
        <taxon>Agaricomycetes</taxon>
        <taxon>Agaricomycetidae</taxon>
        <taxon>Agaricales</taxon>
        <taxon>Marasmiineae</taxon>
        <taxon>Physalacriaceae</taxon>
        <taxon>Armillaria</taxon>
    </lineage>
</organism>
<dbReference type="Proteomes" id="UP001175226">
    <property type="component" value="Unassembled WGS sequence"/>
</dbReference>
<keyword evidence="2" id="KW-1185">Reference proteome</keyword>
<sequence>MPKAQAQPDPSLTLRRALAGSGLGLTLCGSLTLQSPAQALKTQPDPTQTSLQVGSDDLPRVSRVASPQARHVRIERRQAGLTYYHRHLPPPNSPTTCHDDDYRDDSFTHLSVRLSVSTLT</sequence>